<dbReference type="InterPro" id="IPR036515">
    <property type="entry name" value="Transposase_17_sf"/>
</dbReference>
<comment type="caution">
    <text evidence="2">The sequence shown here is derived from an EMBL/GenBank/DDBJ whole genome shotgun (WGS) entry which is preliminary data.</text>
</comment>
<reference evidence="2 3" key="1">
    <citation type="submission" date="2017-07" db="EMBL/GenBank/DDBJ databases">
        <title>Mechanisms for carbon and nitrogen cycling indicate functional differentiation within the Candidate Phyla Radiation.</title>
        <authorList>
            <person name="Danczak R.E."/>
            <person name="Johnston M.D."/>
            <person name="Kenah C."/>
            <person name="Slattery M."/>
            <person name="Wrighton K.C."/>
            <person name="Wilkins M.J."/>
        </authorList>
    </citation>
    <scope>NUCLEOTIDE SEQUENCE [LARGE SCALE GENOMIC DNA]</scope>
    <source>
        <strain evidence="2">Licking1014_7</strain>
    </source>
</reference>
<dbReference type="SUPFAM" id="SSF143422">
    <property type="entry name" value="Transposase IS200-like"/>
    <property type="match status" value="1"/>
</dbReference>
<evidence type="ECO:0000313" key="3">
    <source>
        <dbReference type="Proteomes" id="UP000315689"/>
    </source>
</evidence>
<dbReference type="GO" id="GO:0006313">
    <property type="term" value="P:DNA transposition"/>
    <property type="evidence" value="ECO:0007669"/>
    <property type="project" value="InterPro"/>
</dbReference>
<sequence length="218" mass="26347">MSRSPRLLLSQSFYHIMTRGNNRNIVFKYDDDYHYYLDLIKKYKSDHSFDLYHYTLMSNHTHFLIKTKSALDFATFMKKLNLAYFYYYKQHYGWIGHFWQGRYKSKPVGKDSYFIQAGKYIELNPVRKNIVKKSEDYHFSSFRYYGLGEKNDLITPDFIYQSLGKNKIERQNSYRKLIIDEMVVKSYNRSVWGSASQAKNEQNKIDYHKTTRRNQGTR</sequence>
<dbReference type="EMBL" id="VMGK01000019">
    <property type="protein sequence ID" value="TSC92595.1"/>
    <property type="molecule type" value="Genomic_DNA"/>
</dbReference>
<evidence type="ECO:0000313" key="2">
    <source>
        <dbReference type="EMBL" id="TSC92595.1"/>
    </source>
</evidence>
<dbReference type="PANTHER" id="PTHR34322">
    <property type="entry name" value="TRANSPOSASE, Y1_TNP DOMAIN-CONTAINING"/>
    <property type="match status" value="1"/>
</dbReference>
<dbReference type="InterPro" id="IPR002686">
    <property type="entry name" value="Transposase_17"/>
</dbReference>
<dbReference type="GO" id="GO:0003677">
    <property type="term" value="F:DNA binding"/>
    <property type="evidence" value="ECO:0007669"/>
    <property type="project" value="InterPro"/>
</dbReference>
<protein>
    <submittedName>
        <fullName evidence="2">Putative transposase</fullName>
    </submittedName>
</protein>
<proteinExistence type="predicted"/>
<dbReference type="AlphaFoldDB" id="A0A554LI96"/>
<dbReference type="GO" id="GO:0004803">
    <property type="term" value="F:transposase activity"/>
    <property type="evidence" value="ECO:0007669"/>
    <property type="project" value="InterPro"/>
</dbReference>
<accession>A0A554LI96</accession>
<feature type="domain" description="Transposase IS200-like" evidence="1">
    <location>
        <begin position="9"/>
        <end position="124"/>
    </location>
</feature>
<dbReference type="Gene3D" id="3.30.70.1290">
    <property type="entry name" value="Transposase IS200-like"/>
    <property type="match status" value="1"/>
</dbReference>
<evidence type="ECO:0000259" key="1">
    <source>
        <dbReference type="SMART" id="SM01321"/>
    </source>
</evidence>
<dbReference type="Proteomes" id="UP000315689">
    <property type="component" value="Unassembled WGS sequence"/>
</dbReference>
<name>A0A554LI96_9BACT</name>
<dbReference type="PANTHER" id="PTHR34322:SF2">
    <property type="entry name" value="TRANSPOSASE IS200-LIKE DOMAIN-CONTAINING PROTEIN"/>
    <property type="match status" value="1"/>
</dbReference>
<gene>
    <name evidence="2" type="ORF">CEN89_601</name>
</gene>
<dbReference type="SMART" id="SM01321">
    <property type="entry name" value="Y1_Tnp"/>
    <property type="match status" value="1"/>
</dbReference>
<organism evidence="2 3">
    <name type="scientific">Candidatus Berkelbacteria bacterium Licking1014_7</name>
    <dbReference type="NCBI Taxonomy" id="2017147"/>
    <lineage>
        <taxon>Bacteria</taxon>
        <taxon>Candidatus Berkelbacteria</taxon>
    </lineage>
</organism>
<dbReference type="Pfam" id="PF01797">
    <property type="entry name" value="Y1_Tnp"/>
    <property type="match status" value="1"/>
</dbReference>